<keyword evidence="3 13" id="KW-0813">Transport</keyword>
<evidence type="ECO:0000256" key="7">
    <source>
        <dbReference type="ARBA" id="ARBA00023053"/>
    </source>
</evidence>
<dbReference type="GO" id="GO:0005886">
    <property type="term" value="C:plasma membrane"/>
    <property type="evidence" value="ECO:0007669"/>
    <property type="project" value="TreeGrafter"/>
</dbReference>
<keyword evidence="7" id="KW-0915">Sodium</keyword>
<keyword evidence="9 14" id="KW-0472">Membrane</keyword>
<feature type="transmembrane region" description="Helical" evidence="14">
    <location>
        <begin position="156"/>
        <end position="175"/>
    </location>
</feature>
<dbReference type="GO" id="GO:0015280">
    <property type="term" value="F:ligand-gated sodium channel activity"/>
    <property type="evidence" value="ECO:0007669"/>
    <property type="project" value="TreeGrafter"/>
</dbReference>
<dbReference type="Proteomes" id="UP000887566">
    <property type="component" value="Unplaced"/>
</dbReference>
<evidence type="ECO:0000256" key="11">
    <source>
        <dbReference type="ARBA" id="ARBA00023201"/>
    </source>
</evidence>
<evidence type="ECO:0000256" key="13">
    <source>
        <dbReference type="RuleBase" id="RU000679"/>
    </source>
</evidence>
<dbReference type="InterPro" id="IPR001873">
    <property type="entry name" value="ENaC"/>
</dbReference>
<dbReference type="Pfam" id="PF00858">
    <property type="entry name" value="ASC"/>
    <property type="match status" value="1"/>
</dbReference>
<accession>A0A914WH14</accession>
<evidence type="ECO:0000256" key="3">
    <source>
        <dbReference type="ARBA" id="ARBA00022448"/>
    </source>
</evidence>
<dbReference type="AlphaFoldDB" id="A0A914WH14"/>
<keyword evidence="8 13" id="KW-0406">Ion transport</keyword>
<evidence type="ECO:0000256" key="1">
    <source>
        <dbReference type="ARBA" id="ARBA00004141"/>
    </source>
</evidence>
<evidence type="ECO:0000256" key="14">
    <source>
        <dbReference type="SAM" id="Phobius"/>
    </source>
</evidence>
<proteinExistence type="inferred from homology"/>
<sequence length="204" mass="22638">MSVDGVYKSLPDQSGLTCSDDTMTNCHLKCKADVVNKQCDSVCIPTTLTGNPFVLEDRDIPLDKMCLVQNYQQCLEPMSAQEQEAAQSSLQACIKGCLPPCTRVRWSRRDSSSILHPKEKTNHVFKLYISNHAYPVFAQQYSWSLITVLSNVGGVAGVWLGASFVGVIHILAFIFKLCTAWMRTDEEDHDEESAGQGKDCAQKI</sequence>
<keyword evidence="10" id="KW-0325">Glycoprotein</keyword>
<comment type="similarity">
    <text evidence="2 13">Belongs to the amiloride-sensitive sodium channel (TC 1.A.6) family.</text>
</comment>
<evidence type="ECO:0000256" key="12">
    <source>
        <dbReference type="ARBA" id="ARBA00023303"/>
    </source>
</evidence>
<dbReference type="WBParaSite" id="PSAMB.scaffold420size51939.g5637.t1">
    <property type="protein sequence ID" value="PSAMB.scaffold420size51939.g5637.t1"/>
    <property type="gene ID" value="PSAMB.scaffold420size51939.g5637"/>
</dbReference>
<organism evidence="15 16">
    <name type="scientific">Plectus sambesii</name>
    <dbReference type="NCBI Taxonomy" id="2011161"/>
    <lineage>
        <taxon>Eukaryota</taxon>
        <taxon>Metazoa</taxon>
        <taxon>Ecdysozoa</taxon>
        <taxon>Nematoda</taxon>
        <taxon>Chromadorea</taxon>
        <taxon>Plectida</taxon>
        <taxon>Plectina</taxon>
        <taxon>Plectoidea</taxon>
        <taxon>Plectidae</taxon>
        <taxon>Plectus</taxon>
    </lineage>
</organism>
<keyword evidence="6 14" id="KW-1133">Transmembrane helix</keyword>
<comment type="subcellular location">
    <subcellularLocation>
        <location evidence="1">Membrane</location>
        <topology evidence="1">Multi-pass membrane protein</topology>
    </subcellularLocation>
</comment>
<keyword evidence="11 13" id="KW-0739">Sodium transport</keyword>
<protein>
    <submittedName>
        <fullName evidence="16">Uncharacterized protein</fullName>
    </submittedName>
</protein>
<keyword evidence="5 13" id="KW-0812">Transmembrane</keyword>
<dbReference type="PANTHER" id="PTHR11690:SF227">
    <property type="entry name" value="AMILORIDE-SENSITIVE SODIUM CHANNEL"/>
    <property type="match status" value="1"/>
</dbReference>
<evidence type="ECO:0000256" key="2">
    <source>
        <dbReference type="ARBA" id="ARBA00007193"/>
    </source>
</evidence>
<evidence type="ECO:0000256" key="5">
    <source>
        <dbReference type="ARBA" id="ARBA00022692"/>
    </source>
</evidence>
<dbReference type="PANTHER" id="PTHR11690">
    <property type="entry name" value="AMILORIDE-SENSITIVE SODIUM CHANNEL-RELATED"/>
    <property type="match status" value="1"/>
</dbReference>
<reference evidence="16" key="1">
    <citation type="submission" date="2022-11" db="UniProtKB">
        <authorList>
            <consortium name="WormBaseParasite"/>
        </authorList>
    </citation>
    <scope>IDENTIFICATION</scope>
</reference>
<evidence type="ECO:0000256" key="6">
    <source>
        <dbReference type="ARBA" id="ARBA00022989"/>
    </source>
</evidence>
<dbReference type="Gene3D" id="1.10.287.770">
    <property type="entry name" value="YojJ-like"/>
    <property type="match status" value="1"/>
</dbReference>
<keyword evidence="4 13" id="KW-0894">Sodium channel</keyword>
<keyword evidence="15" id="KW-1185">Reference proteome</keyword>
<name>A0A914WH14_9BILA</name>
<evidence type="ECO:0000256" key="8">
    <source>
        <dbReference type="ARBA" id="ARBA00023065"/>
    </source>
</evidence>
<evidence type="ECO:0000313" key="16">
    <source>
        <dbReference type="WBParaSite" id="PSAMB.scaffold420size51939.g5637.t1"/>
    </source>
</evidence>
<evidence type="ECO:0000256" key="4">
    <source>
        <dbReference type="ARBA" id="ARBA00022461"/>
    </source>
</evidence>
<evidence type="ECO:0000313" key="15">
    <source>
        <dbReference type="Proteomes" id="UP000887566"/>
    </source>
</evidence>
<evidence type="ECO:0000256" key="9">
    <source>
        <dbReference type="ARBA" id="ARBA00023136"/>
    </source>
</evidence>
<evidence type="ECO:0000256" key="10">
    <source>
        <dbReference type="ARBA" id="ARBA00023180"/>
    </source>
</evidence>
<keyword evidence="12 13" id="KW-0407">Ion channel</keyword>